<accession>A0ABT8L2M6</accession>
<organism evidence="1 2">
    <name type="scientific">Agaribacillus aureus</name>
    <dbReference type="NCBI Taxonomy" id="3051825"/>
    <lineage>
        <taxon>Bacteria</taxon>
        <taxon>Pseudomonadati</taxon>
        <taxon>Bacteroidota</taxon>
        <taxon>Cytophagia</taxon>
        <taxon>Cytophagales</taxon>
        <taxon>Splendidivirgaceae</taxon>
        <taxon>Agaribacillus</taxon>
    </lineage>
</organism>
<dbReference type="EMBL" id="JAUJEB010000001">
    <property type="protein sequence ID" value="MDN5210513.1"/>
    <property type="molecule type" value="Genomic_DNA"/>
</dbReference>
<name>A0ABT8L2M6_9BACT</name>
<proteinExistence type="predicted"/>
<dbReference type="RefSeq" id="WP_346755857.1">
    <property type="nucleotide sequence ID" value="NZ_JAUJEB010000001.1"/>
</dbReference>
<keyword evidence="2" id="KW-1185">Reference proteome</keyword>
<reference evidence="1" key="1">
    <citation type="submission" date="2023-06" db="EMBL/GenBank/DDBJ databases">
        <title>Genomic of Agaribacillus aureum.</title>
        <authorList>
            <person name="Wang G."/>
        </authorList>
    </citation>
    <scope>NUCLEOTIDE SEQUENCE</scope>
    <source>
        <strain evidence="1">BMA12</strain>
    </source>
</reference>
<evidence type="ECO:0000313" key="2">
    <source>
        <dbReference type="Proteomes" id="UP001172083"/>
    </source>
</evidence>
<protein>
    <submittedName>
        <fullName evidence="1">Uncharacterized protein</fullName>
    </submittedName>
</protein>
<dbReference type="Proteomes" id="UP001172083">
    <property type="component" value="Unassembled WGS sequence"/>
</dbReference>
<gene>
    <name evidence="1" type="ORF">QQ020_00600</name>
</gene>
<sequence>MNISDIEIRLCRYATPAMEHSEMRDGIRSDLEFLVISLKTEEGIQADTFGFAGRGASG</sequence>
<evidence type="ECO:0000313" key="1">
    <source>
        <dbReference type="EMBL" id="MDN5210513.1"/>
    </source>
</evidence>
<comment type="caution">
    <text evidence="1">The sequence shown here is derived from an EMBL/GenBank/DDBJ whole genome shotgun (WGS) entry which is preliminary data.</text>
</comment>